<keyword evidence="4" id="KW-1185">Reference proteome</keyword>
<protein>
    <submittedName>
        <fullName evidence="3">PEP-CTERM sorting domain-containing protein</fullName>
    </submittedName>
</protein>
<dbReference type="EMBL" id="JACBAZ010000006">
    <property type="protein sequence ID" value="NWK56801.1"/>
    <property type="molecule type" value="Genomic_DNA"/>
</dbReference>
<feature type="signal peptide" evidence="1">
    <location>
        <begin position="1"/>
        <end position="17"/>
    </location>
</feature>
<dbReference type="NCBIfam" id="TIGR02595">
    <property type="entry name" value="PEP_CTERM"/>
    <property type="match status" value="1"/>
</dbReference>
<dbReference type="InterPro" id="IPR013424">
    <property type="entry name" value="Ice-binding_C"/>
</dbReference>
<keyword evidence="1" id="KW-0732">Signal</keyword>
<evidence type="ECO:0000259" key="2">
    <source>
        <dbReference type="Pfam" id="PF07589"/>
    </source>
</evidence>
<organism evidence="3 4">
    <name type="scientific">Oceaniferula marina</name>
    <dbReference type="NCBI Taxonomy" id="2748318"/>
    <lineage>
        <taxon>Bacteria</taxon>
        <taxon>Pseudomonadati</taxon>
        <taxon>Verrucomicrobiota</taxon>
        <taxon>Verrucomicrobiia</taxon>
        <taxon>Verrucomicrobiales</taxon>
        <taxon>Verrucomicrobiaceae</taxon>
        <taxon>Oceaniferula</taxon>
    </lineage>
</organism>
<comment type="caution">
    <text evidence="3">The sequence shown here is derived from an EMBL/GenBank/DDBJ whole genome shotgun (WGS) entry which is preliminary data.</text>
</comment>
<proteinExistence type="predicted"/>
<evidence type="ECO:0000313" key="4">
    <source>
        <dbReference type="Proteomes" id="UP000557872"/>
    </source>
</evidence>
<reference evidence="3 4" key="1">
    <citation type="submission" date="2020-07" db="EMBL/GenBank/DDBJ databases">
        <title>Roseicoccus Jingziensis gen. nov., sp. nov., isolated from coastal seawater.</title>
        <authorList>
            <person name="Feng X."/>
        </authorList>
    </citation>
    <scope>NUCLEOTIDE SEQUENCE [LARGE SCALE GENOMIC DNA]</scope>
    <source>
        <strain evidence="3 4">N1E253</strain>
    </source>
</reference>
<evidence type="ECO:0000313" key="3">
    <source>
        <dbReference type="EMBL" id="NWK56801.1"/>
    </source>
</evidence>
<feature type="domain" description="Ice-binding protein C-terminal" evidence="2">
    <location>
        <begin position="171"/>
        <end position="193"/>
    </location>
</feature>
<dbReference type="Pfam" id="PF07589">
    <property type="entry name" value="PEP-CTERM"/>
    <property type="match status" value="1"/>
</dbReference>
<feature type="chain" id="PRO_5032272557" evidence="1">
    <location>
        <begin position="18"/>
        <end position="194"/>
    </location>
</feature>
<dbReference type="AlphaFoldDB" id="A0A851GLU4"/>
<evidence type="ECO:0000256" key="1">
    <source>
        <dbReference type="SAM" id="SignalP"/>
    </source>
</evidence>
<sequence>MKLALTALAASAITTQAAVIFDTTPRDDQAGFAANSGQTWMTATLGSDNLLSTIRVDNRPSSATGTGIYLAVYENNAANGQTWTPGTLVGISTNAQDMDVNGGFALWTFSNETLKDNQRYLFTFTSDSAGAVPVAVETGVRLNTGNSEQSAFNGGSLAFSGSHTMASQITTVPEPSSAVLLGLGGLALILRRRK</sequence>
<dbReference type="Proteomes" id="UP000557872">
    <property type="component" value="Unassembled WGS sequence"/>
</dbReference>
<dbReference type="RefSeq" id="WP_178933603.1">
    <property type="nucleotide sequence ID" value="NZ_JACBAZ010000006.1"/>
</dbReference>
<gene>
    <name evidence="3" type="ORF">HW115_14355</name>
</gene>
<name>A0A851GLU4_9BACT</name>
<accession>A0A851GLU4</accession>